<dbReference type="AlphaFoldDB" id="A0A7J0FXP4"/>
<keyword evidence="1" id="KW-0175">Coiled coil</keyword>
<evidence type="ECO:0000256" key="1">
    <source>
        <dbReference type="SAM" id="Coils"/>
    </source>
</evidence>
<organism evidence="2 3">
    <name type="scientific">Actinidia rufa</name>
    <dbReference type="NCBI Taxonomy" id="165716"/>
    <lineage>
        <taxon>Eukaryota</taxon>
        <taxon>Viridiplantae</taxon>
        <taxon>Streptophyta</taxon>
        <taxon>Embryophyta</taxon>
        <taxon>Tracheophyta</taxon>
        <taxon>Spermatophyta</taxon>
        <taxon>Magnoliopsida</taxon>
        <taxon>eudicotyledons</taxon>
        <taxon>Gunneridae</taxon>
        <taxon>Pentapetalae</taxon>
        <taxon>asterids</taxon>
        <taxon>Ericales</taxon>
        <taxon>Actinidiaceae</taxon>
        <taxon>Actinidia</taxon>
    </lineage>
</organism>
<sequence>MALNRAQLLVHSGEALARFCADHCIPDDVIIERPSQNDDVDWVEGEGNCRQPQSFLNPETKRLYPYRSWDMNFCGGEKEGNEDAGIEDDKEDVVDFFAKDSKVSGGRLLMMGAQLFHQVVAIYAYLKKHAIDLKKANQKIHGLKKELKQTRAEVSDVCNAAEVSDVCNAIEIATRERNEAQQEVLTEFRPGTFQEGWFACLRELGIPSDHPTWVAPAPPVEFVDPLAAYPPILLPNFNEEEYATILAKGEDGNVAMAQENKLA</sequence>
<proteinExistence type="predicted"/>
<evidence type="ECO:0000313" key="2">
    <source>
        <dbReference type="EMBL" id="GFZ03455.1"/>
    </source>
</evidence>
<protein>
    <submittedName>
        <fullName evidence="2">Uncharacterized protein</fullName>
    </submittedName>
</protein>
<reference evidence="2 3" key="1">
    <citation type="submission" date="2019-07" db="EMBL/GenBank/DDBJ databases">
        <title>De Novo Assembly of kiwifruit Actinidia rufa.</title>
        <authorList>
            <person name="Sugita-Konishi S."/>
            <person name="Sato K."/>
            <person name="Mori E."/>
            <person name="Abe Y."/>
            <person name="Kisaki G."/>
            <person name="Hamano K."/>
            <person name="Suezawa K."/>
            <person name="Otani M."/>
            <person name="Fukuda T."/>
            <person name="Manabe T."/>
            <person name="Gomi K."/>
            <person name="Tabuchi M."/>
            <person name="Akimitsu K."/>
            <person name="Kataoka I."/>
        </authorList>
    </citation>
    <scope>NUCLEOTIDE SEQUENCE [LARGE SCALE GENOMIC DNA]</scope>
    <source>
        <strain evidence="3">cv. Fuchu</strain>
    </source>
</reference>
<feature type="coiled-coil region" evidence="1">
    <location>
        <begin position="126"/>
        <end position="183"/>
    </location>
</feature>
<dbReference type="EMBL" id="BJWL01000016">
    <property type="protein sequence ID" value="GFZ03455.1"/>
    <property type="molecule type" value="Genomic_DNA"/>
</dbReference>
<keyword evidence="3" id="KW-1185">Reference proteome</keyword>
<evidence type="ECO:0000313" key="3">
    <source>
        <dbReference type="Proteomes" id="UP000585474"/>
    </source>
</evidence>
<accession>A0A7J0FXP4</accession>
<gene>
    <name evidence="2" type="ORF">Acr_16g0000790</name>
</gene>
<dbReference type="Proteomes" id="UP000585474">
    <property type="component" value="Unassembled WGS sequence"/>
</dbReference>
<comment type="caution">
    <text evidence="2">The sequence shown here is derived from an EMBL/GenBank/DDBJ whole genome shotgun (WGS) entry which is preliminary data.</text>
</comment>
<name>A0A7J0FXP4_9ERIC</name>